<dbReference type="Proteomes" id="UP001230188">
    <property type="component" value="Unassembled WGS sequence"/>
</dbReference>
<keyword evidence="15" id="KW-1185">Reference proteome</keyword>
<dbReference type="PANTHER" id="PTHR10183">
    <property type="entry name" value="CALPAIN"/>
    <property type="match status" value="1"/>
</dbReference>
<dbReference type="Gene3D" id="2.20.110.10">
    <property type="entry name" value="Histone H3 K4-specific methyltransferase SET7/9 N-terminal domain"/>
    <property type="match status" value="5"/>
</dbReference>
<gene>
    <name evidence="14" type="ORF">CTAYLR_001068</name>
</gene>
<dbReference type="EMBL" id="JAQMWT010000322">
    <property type="protein sequence ID" value="KAJ8604795.1"/>
    <property type="molecule type" value="Genomic_DNA"/>
</dbReference>
<dbReference type="InterPro" id="IPR001300">
    <property type="entry name" value="Peptidase_C2_calpain_cat"/>
</dbReference>
<comment type="caution">
    <text evidence="14">The sequence shown here is derived from an EMBL/GenBank/DDBJ whole genome shotgun (WGS) entry which is preliminary data.</text>
</comment>
<evidence type="ECO:0000256" key="12">
    <source>
        <dbReference type="SAM" id="MobiDB-lite"/>
    </source>
</evidence>
<dbReference type="GO" id="GO:0006508">
    <property type="term" value="P:proteolysis"/>
    <property type="evidence" value="ECO:0007669"/>
    <property type="project" value="UniProtKB-KW"/>
</dbReference>
<feature type="active site" evidence="10 11">
    <location>
        <position position="738"/>
    </location>
</feature>
<evidence type="ECO:0000256" key="9">
    <source>
        <dbReference type="ARBA" id="ARBA00022833"/>
    </source>
</evidence>
<comment type="similarity">
    <text evidence="1">Belongs to the peptidase C2 family.</text>
</comment>
<evidence type="ECO:0000256" key="5">
    <source>
        <dbReference type="ARBA" id="ARBA00022737"/>
    </source>
</evidence>
<evidence type="ECO:0000313" key="15">
    <source>
        <dbReference type="Proteomes" id="UP001230188"/>
    </source>
</evidence>
<organism evidence="14 15">
    <name type="scientific">Chrysophaeum taylorii</name>
    <dbReference type="NCBI Taxonomy" id="2483200"/>
    <lineage>
        <taxon>Eukaryota</taxon>
        <taxon>Sar</taxon>
        <taxon>Stramenopiles</taxon>
        <taxon>Ochrophyta</taxon>
        <taxon>Pelagophyceae</taxon>
        <taxon>Pelagomonadales</taxon>
        <taxon>Pelagomonadaceae</taxon>
        <taxon>Chrysophaeum</taxon>
    </lineage>
</organism>
<dbReference type="SUPFAM" id="SSF54001">
    <property type="entry name" value="Cysteine proteinases"/>
    <property type="match status" value="1"/>
</dbReference>
<feature type="compositionally biased region" description="Pro residues" evidence="12">
    <location>
        <begin position="215"/>
        <end position="224"/>
    </location>
</feature>
<evidence type="ECO:0000259" key="13">
    <source>
        <dbReference type="PROSITE" id="PS50203"/>
    </source>
</evidence>
<reference evidence="14" key="1">
    <citation type="submission" date="2023-01" db="EMBL/GenBank/DDBJ databases">
        <title>Metagenome sequencing of chrysophaentin producing Chrysophaeum taylorii.</title>
        <authorList>
            <person name="Davison J."/>
            <person name="Bewley C."/>
        </authorList>
    </citation>
    <scope>NUCLEOTIDE SEQUENCE</scope>
    <source>
        <strain evidence="14">NIES-1699</strain>
    </source>
</reference>
<evidence type="ECO:0000313" key="14">
    <source>
        <dbReference type="EMBL" id="KAJ8604795.1"/>
    </source>
</evidence>
<dbReference type="CDD" id="cd00044">
    <property type="entry name" value="CysPc"/>
    <property type="match status" value="1"/>
</dbReference>
<feature type="region of interest" description="Disordered" evidence="12">
    <location>
        <begin position="419"/>
        <end position="447"/>
    </location>
</feature>
<feature type="domain" description="Calpain catalytic" evidence="13">
    <location>
        <begin position="461"/>
        <end position="797"/>
    </location>
</feature>
<dbReference type="Pfam" id="PF00648">
    <property type="entry name" value="Peptidase_C2"/>
    <property type="match status" value="1"/>
</dbReference>
<dbReference type="InterPro" id="IPR038765">
    <property type="entry name" value="Papain-like_cys_pep_sf"/>
</dbReference>
<keyword evidence="8 11" id="KW-0788">Thiol protease</keyword>
<evidence type="ECO:0000256" key="1">
    <source>
        <dbReference type="ARBA" id="ARBA00007623"/>
    </source>
</evidence>
<protein>
    <recommendedName>
        <fullName evidence="13">Calpain catalytic domain-containing protein</fullName>
    </recommendedName>
</protein>
<dbReference type="SMART" id="SM00698">
    <property type="entry name" value="MORN"/>
    <property type="match status" value="8"/>
</dbReference>
<dbReference type="FunFam" id="3.90.70.10:FF:000010">
    <property type="entry name" value="Calpain 15"/>
    <property type="match status" value="1"/>
</dbReference>
<dbReference type="SUPFAM" id="SSF82185">
    <property type="entry name" value="Histone H3 K4-specific methyltransferase SET7/9 N-terminal domain"/>
    <property type="match status" value="2"/>
</dbReference>
<dbReference type="InterPro" id="IPR003409">
    <property type="entry name" value="MORN"/>
</dbReference>
<dbReference type="GO" id="GO:0004198">
    <property type="term" value="F:calcium-dependent cysteine-type endopeptidase activity"/>
    <property type="evidence" value="ECO:0007669"/>
    <property type="project" value="InterPro"/>
</dbReference>
<feature type="active site" evidence="10 11">
    <location>
        <position position="718"/>
    </location>
</feature>
<keyword evidence="5" id="KW-0677">Repeat</keyword>
<evidence type="ECO:0000256" key="6">
    <source>
        <dbReference type="ARBA" id="ARBA00022771"/>
    </source>
</evidence>
<evidence type="ECO:0000256" key="2">
    <source>
        <dbReference type="ARBA" id="ARBA00022553"/>
    </source>
</evidence>
<keyword evidence="7 11" id="KW-0378">Hydrolase</keyword>
<evidence type="ECO:0000256" key="3">
    <source>
        <dbReference type="ARBA" id="ARBA00022670"/>
    </source>
</evidence>
<keyword evidence="4" id="KW-0479">Metal-binding</keyword>
<dbReference type="PROSITE" id="PS50203">
    <property type="entry name" value="CALPAIN_CAT"/>
    <property type="match status" value="1"/>
</dbReference>
<feature type="compositionally biased region" description="Low complexity" evidence="12">
    <location>
        <begin position="242"/>
        <end position="258"/>
    </location>
</feature>
<dbReference type="PROSITE" id="PS00139">
    <property type="entry name" value="THIOL_PROTEASE_CYS"/>
    <property type="match status" value="1"/>
</dbReference>
<dbReference type="PRINTS" id="PR00704">
    <property type="entry name" value="CALPAIN"/>
</dbReference>
<dbReference type="PANTHER" id="PTHR10183:SF379">
    <property type="entry name" value="CALPAIN-5"/>
    <property type="match status" value="1"/>
</dbReference>
<evidence type="ECO:0000256" key="11">
    <source>
        <dbReference type="PROSITE-ProRule" id="PRU00239"/>
    </source>
</evidence>
<feature type="active site" evidence="10 11">
    <location>
        <position position="521"/>
    </location>
</feature>
<dbReference type="Gene3D" id="3.90.70.10">
    <property type="entry name" value="Cysteine proteinases"/>
    <property type="match status" value="1"/>
</dbReference>
<name>A0AAD7XMR4_9STRA</name>
<evidence type="ECO:0000256" key="7">
    <source>
        <dbReference type="ARBA" id="ARBA00022801"/>
    </source>
</evidence>
<feature type="compositionally biased region" description="Basic and acidic residues" evidence="12">
    <location>
        <begin position="7"/>
        <end position="20"/>
    </location>
</feature>
<evidence type="ECO:0000256" key="8">
    <source>
        <dbReference type="ARBA" id="ARBA00022807"/>
    </source>
</evidence>
<dbReference type="GO" id="GO:0008270">
    <property type="term" value="F:zinc ion binding"/>
    <property type="evidence" value="ECO:0007669"/>
    <property type="project" value="UniProtKB-KW"/>
</dbReference>
<accession>A0AAD7XMR4</accession>
<dbReference type="AlphaFoldDB" id="A0AAD7XMR4"/>
<keyword evidence="6" id="KW-0863">Zinc-finger</keyword>
<dbReference type="SMART" id="SM00230">
    <property type="entry name" value="CysPc"/>
    <property type="match status" value="1"/>
</dbReference>
<keyword evidence="9" id="KW-0862">Zinc</keyword>
<keyword evidence="2" id="KW-0597">Phosphoprotein</keyword>
<dbReference type="InterPro" id="IPR022684">
    <property type="entry name" value="Calpain_cysteine_protease"/>
</dbReference>
<evidence type="ECO:0000256" key="4">
    <source>
        <dbReference type="ARBA" id="ARBA00022723"/>
    </source>
</evidence>
<feature type="region of interest" description="Disordered" evidence="12">
    <location>
        <begin position="1"/>
        <end position="24"/>
    </location>
</feature>
<dbReference type="InterPro" id="IPR000169">
    <property type="entry name" value="Pept_cys_AS"/>
</dbReference>
<sequence>MSGQGRYEGEFRDGQRHGDGKIMYGDGSRFEGSFEANEKKTGIMTFASGTVYEGEWRLQAPHGRGVIRYASGAKFIGTFENGKKHGTGVFESTDGSTYEGSWVEDAVTGTGRMAYGDGRVYEGEWRDGVRDGTGKCSYPNESVYDGGWSNDERVGYGEMFHADGSVYKGEWMRSQPHGGGSYTFENGDHFEGNWVEGKRAGQGKYEFGKFEPGAHAPPPKPKPPSKAGGKVSPPPPPEDTTAGSSSSASPKPAAVVSGGPAKVNGTYRALKKPGLRGETVYEWNRLFLYHVDKEKHYGIGRKKGAPACLCFTRSADARTDWVAYDAGDWVAATGMTVDFRDEVASSSSEAAPAVVVTSRFANVTGGYALMPDRELNGKAVYWNEEDGKYLWYGPTGTWLVSDTAGVGANGSYSSYVESGPADAPSPEEANWSKAGVTVRRTSPPGDVKNLAEASKAAERGMFRDAEFPSAPESLGREMLGSVRPEDSVWVRPTLLHPPGEPIELFNGIDPNDIMQGALGDCWLLSAISALAEFPAFFVDHLFVTKKLSKEGKYQLKLYDASAGAFETVTVDDAIPCGPATWWEYPRPLFAQPSQNELYILIIEKAFAKLAGGYDKLSGGYPLLALMCMTGCEDLQSWKKLAAGPKAGQWQRSDIAIDKVREAPYNFQQMFTRATAEFNQDPQFFDFLKSCDDRNFIMAASISGSTIEKARDDGLVERHAYSLIAVKHVKGIKLCQLRNPWGNDREWNGAWSDGSPEWTKHPDVKKQLGYEESDDGLFYMHFDDFKRIYDGVQICAIEMSTKRASSFRW</sequence>
<dbReference type="Pfam" id="PF02493">
    <property type="entry name" value="MORN"/>
    <property type="match status" value="8"/>
</dbReference>
<feature type="region of interest" description="Disordered" evidence="12">
    <location>
        <begin position="205"/>
        <end position="263"/>
    </location>
</feature>
<evidence type="ECO:0000256" key="10">
    <source>
        <dbReference type="PIRSR" id="PIRSR622684-1"/>
    </source>
</evidence>
<proteinExistence type="inferred from homology"/>
<keyword evidence="3 11" id="KW-0645">Protease</keyword>